<sequence>MRFIFYFILLLLFVQSIFTTTFCCVYRQSTECQTLCTDHGCITDPYKVLGVLSGFVVVGEINTIRNCSQCDSFWQNQDICQL</sequence>
<gene>
    <name evidence="2" type="ORF">M0811_06838</name>
</gene>
<dbReference type="AlphaFoldDB" id="A0A9Q0LNR4"/>
<comment type="caution">
    <text evidence="2">The sequence shown here is derived from an EMBL/GenBank/DDBJ whole genome shotgun (WGS) entry which is preliminary data.</text>
</comment>
<reference evidence="2" key="1">
    <citation type="submission" date="2022-10" db="EMBL/GenBank/DDBJ databases">
        <title>Novel sulphate-reducing endosymbionts in the free-living metamonad Anaeramoeba.</title>
        <authorList>
            <person name="Jerlstrom-Hultqvist J."/>
            <person name="Cepicka I."/>
            <person name="Gallot-Lavallee L."/>
            <person name="Salas-Leiva D."/>
            <person name="Curtis B.A."/>
            <person name="Zahonova K."/>
            <person name="Pipaliya S."/>
            <person name="Dacks J."/>
            <person name="Roger A.J."/>
        </authorList>
    </citation>
    <scope>NUCLEOTIDE SEQUENCE</scope>
    <source>
        <strain evidence="2">BMAN</strain>
    </source>
</reference>
<evidence type="ECO:0000256" key="1">
    <source>
        <dbReference type="SAM" id="SignalP"/>
    </source>
</evidence>
<keyword evidence="1" id="KW-0732">Signal</keyword>
<keyword evidence="3" id="KW-1185">Reference proteome</keyword>
<dbReference type="Proteomes" id="UP001149090">
    <property type="component" value="Unassembled WGS sequence"/>
</dbReference>
<organism evidence="2 3">
    <name type="scientific">Anaeramoeba ignava</name>
    <name type="common">Anaerobic marine amoeba</name>
    <dbReference type="NCBI Taxonomy" id="1746090"/>
    <lineage>
        <taxon>Eukaryota</taxon>
        <taxon>Metamonada</taxon>
        <taxon>Anaeramoebidae</taxon>
        <taxon>Anaeramoeba</taxon>
    </lineage>
</organism>
<dbReference type="EMBL" id="JAPDFW010000063">
    <property type="protein sequence ID" value="KAJ5075976.1"/>
    <property type="molecule type" value="Genomic_DNA"/>
</dbReference>
<evidence type="ECO:0000313" key="2">
    <source>
        <dbReference type="EMBL" id="KAJ5075976.1"/>
    </source>
</evidence>
<proteinExistence type="predicted"/>
<feature type="signal peptide" evidence="1">
    <location>
        <begin position="1"/>
        <end position="19"/>
    </location>
</feature>
<name>A0A9Q0LNR4_ANAIG</name>
<protein>
    <submittedName>
        <fullName evidence="2">Uncharacterized protein</fullName>
    </submittedName>
</protein>
<evidence type="ECO:0000313" key="3">
    <source>
        <dbReference type="Proteomes" id="UP001149090"/>
    </source>
</evidence>
<accession>A0A9Q0LNR4</accession>
<feature type="chain" id="PRO_5040226290" evidence="1">
    <location>
        <begin position="20"/>
        <end position="82"/>
    </location>
</feature>